<dbReference type="OrthoDB" id="684343at2759"/>
<dbReference type="Pfam" id="PF03763">
    <property type="entry name" value="Remorin_C"/>
    <property type="match status" value="1"/>
</dbReference>
<dbReference type="AlphaFoldDB" id="A0A978V5N4"/>
<feature type="region of interest" description="Disordered" evidence="3">
    <location>
        <begin position="1"/>
        <end position="27"/>
    </location>
</feature>
<evidence type="ECO:0000313" key="6">
    <source>
        <dbReference type="EMBL" id="KAH7522667.1"/>
    </source>
</evidence>
<evidence type="ECO:0000259" key="5">
    <source>
        <dbReference type="Pfam" id="PF03766"/>
    </source>
</evidence>
<evidence type="ECO:0000256" key="2">
    <source>
        <dbReference type="SAM" id="Coils"/>
    </source>
</evidence>
<evidence type="ECO:0000256" key="1">
    <source>
        <dbReference type="ARBA" id="ARBA00005711"/>
    </source>
</evidence>
<evidence type="ECO:0000259" key="4">
    <source>
        <dbReference type="Pfam" id="PF03763"/>
    </source>
</evidence>
<comment type="caution">
    <text evidence="6">The sequence shown here is derived from an EMBL/GenBank/DDBJ whole genome shotgun (WGS) entry which is preliminary data.</text>
</comment>
<dbReference type="PANTHER" id="PTHR31775:SF31">
    <property type="entry name" value="REMORIN-LIKE"/>
    <property type="match status" value="1"/>
</dbReference>
<dbReference type="EMBL" id="JAEACU010000007">
    <property type="protein sequence ID" value="KAH7522667.1"/>
    <property type="molecule type" value="Genomic_DNA"/>
</dbReference>
<dbReference type="InterPro" id="IPR005518">
    <property type="entry name" value="Remorin_N"/>
</dbReference>
<dbReference type="PANTHER" id="PTHR31775">
    <property type="entry name" value="OS02G0117200 PROTEIN"/>
    <property type="match status" value="1"/>
</dbReference>
<dbReference type="InterPro" id="IPR005516">
    <property type="entry name" value="Remorin_C"/>
</dbReference>
<feature type="coiled-coil region" evidence="2">
    <location>
        <begin position="64"/>
        <end position="95"/>
    </location>
</feature>
<dbReference type="Pfam" id="PF03766">
    <property type="entry name" value="Remorin_N"/>
    <property type="match status" value="1"/>
</dbReference>
<feature type="domain" description="Remorin N-terminal" evidence="5">
    <location>
        <begin position="4"/>
        <end position="25"/>
    </location>
</feature>
<evidence type="ECO:0008006" key="8">
    <source>
        <dbReference type="Google" id="ProtNLM"/>
    </source>
</evidence>
<evidence type="ECO:0000256" key="3">
    <source>
        <dbReference type="SAM" id="MobiDB-lite"/>
    </source>
</evidence>
<keyword evidence="2" id="KW-0175">Coiled coil</keyword>
<protein>
    <recommendedName>
        <fullName evidence="8">Remorin-like</fullName>
    </recommendedName>
</protein>
<proteinExistence type="inferred from homology"/>
<organism evidence="6 7">
    <name type="scientific">Ziziphus jujuba var. spinosa</name>
    <dbReference type="NCBI Taxonomy" id="714518"/>
    <lineage>
        <taxon>Eukaryota</taxon>
        <taxon>Viridiplantae</taxon>
        <taxon>Streptophyta</taxon>
        <taxon>Embryophyta</taxon>
        <taxon>Tracheophyta</taxon>
        <taxon>Spermatophyta</taxon>
        <taxon>Magnoliopsida</taxon>
        <taxon>eudicotyledons</taxon>
        <taxon>Gunneridae</taxon>
        <taxon>Pentapetalae</taxon>
        <taxon>rosids</taxon>
        <taxon>fabids</taxon>
        <taxon>Rosales</taxon>
        <taxon>Rhamnaceae</taxon>
        <taxon>Paliureae</taxon>
        <taxon>Ziziphus</taxon>
    </lineage>
</organism>
<name>A0A978V5N4_ZIZJJ</name>
<accession>A0A978V5N4</accession>
<dbReference type="Proteomes" id="UP000813462">
    <property type="component" value="Unassembled WGS sequence"/>
</dbReference>
<evidence type="ECO:0000313" key="7">
    <source>
        <dbReference type="Proteomes" id="UP000813462"/>
    </source>
</evidence>
<comment type="similarity">
    <text evidence="1">Belongs to the remorin family.</text>
</comment>
<feature type="domain" description="Remorin C-terminal" evidence="4">
    <location>
        <begin position="29"/>
        <end position="133"/>
    </location>
</feature>
<gene>
    <name evidence="6" type="ORF">FEM48_Zijuj07G0163000</name>
</gene>
<reference evidence="6" key="1">
    <citation type="journal article" date="2021" name="Front. Plant Sci.">
        <title>Chromosome-Scale Genome Assembly for Chinese Sour Jujube and Insights Into Its Genome Evolution and Domestication Signature.</title>
        <authorList>
            <person name="Shen L.-Y."/>
            <person name="Luo H."/>
            <person name="Wang X.-L."/>
            <person name="Wang X.-M."/>
            <person name="Qiu X.-J."/>
            <person name="Liu H."/>
            <person name="Zhou S.-S."/>
            <person name="Jia K.-H."/>
            <person name="Nie S."/>
            <person name="Bao Y.-T."/>
            <person name="Zhang R.-G."/>
            <person name="Yun Q.-Z."/>
            <person name="Chai Y.-H."/>
            <person name="Lu J.-Y."/>
            <person name="Li Y."/>
            <person name="Zhao S.-W."/>
            <person name="Mao J.-F."/>
            <person name="Jia S.-G."/>
            <person name="Mao Y.-M."/>
        </authorList>
    </citation>
    <scope>NUCLEOTIDE SEQUENCE</scope>
    <source>
        <strain evidence="6">AT0</strain>
        <tissue evidence="6">Leaf</tissue>
    </source>
</reference>
<sequence length="139" mass="15749">MLQAEKPDEKASGGSNDRDIALAGVEKERTNSNIKAWEESEKTKAENKAQKNLSIITAWENKKKASLEAKLRKMEEQLEKKKAEYAEKMKNKIALIHKQAEEKRAAVEAIKGEELLKAEETSAKYRATGKTPKNFLGWF</sequence>